<name>A0ABY2HIB9_9HYPO</name>
<evidence type="ECO:0000313" key="4">
    <source>
        <dbReference type="EMBL" id="TFB07319.1"/>
    </source>
</evidence>
<evidence type="ECO:0000256" key="1">
    <source>
        <dbReference type="ARBA" id="ARBA00006484"/>
    </source>
</evidence>
<keyword evidence="2" id="KW-0521">NADP</keyword>
<accession>A0ABY2HIB9</accession>
<dbReference type="InterPro" id="IPR002347">
    <property type="entry name" value="SDR_fam"/>
</dbReference>
<dbReference type="Pfam" id="PF00106">
    <property type="entry name" value="adh_short"/>
    <property type="match status" value="1"/>
</dbReference>
<dbReference type="SUPFAM" id="SSF51735">
    <property type="entry name" value="NAD(P)-binding Rossmann-fold domains"/>
    <property type="match status" value="1"/>
</dbReference>
<dbReference type="PANTHER" id="PTHR43963">
    <property type="entry name" value="CARBONYL REDUCTASE 1-RELATED"/>
    <property type="match status" value="1"/>
</dbReference>
<dbReference type="InterPro" id="IPR036291">
    <property type="entry name" value="NAD(P)-bd_dom_sf"/>
</dbReference>
<dbReference type="PRINTS" id="PR00081">
    <property type="entry name" value="GDHRDH"/>
</dbReference>
<dbReference type="GeneID" id="300572546"/>
<evidence type="ECO:0000256" key="3">
    <source>
        <dbReference type="ARBA" id="ARBA00023002"/>
    </source>
</evidence>
<evidence type="ECO:0000313" key="5">
    <source>
        <dbReference type="Proteomes" id="UP001642720"/>
    </source>
</evidence>
<organism evidence="4 5">
    <name type="scientific">Trichoderma ghanense</name>
    <dbReference type="NCBI Taxonomy" id="65468"/>
    <lineage>
        <taxon>Eukaryota</taxon>
        <taxon>Fungi</taxon>
        <taxon>Dikarya</taxon>
        <taxon>Ascomycota</taxon>
        <taxon>Pezizomycotina</taxon>
        <taxon>Sordariomycetes</taxon>
        <taxon>Hypocreomycetidae</taxon>
        <taxon>Hypocreales</taxon>
        <taxon>Hypocreaceae</taxon>
        <taxon>Trichoderma</taxon>
    </lineage>
</organism>
<protein>
    <submittedName>
        <fullName evidence="4">Carbonyl reductase [NADPH]</fullName>
    </submittedName>
</protein>
<comment type="similarity">
    <text evidence="1">Belongs to the short-chain dehydrogenases/reductases (SDR) family.</text>
</comment>
<proteinExistence type="inferred from homology"/>
<keyword evidence="3" id="KW-0560">Oxidoreductase</keyword>
<reference evidence="4 5" key="1">
    <citation type="submission" date="2018-01" db="EMBL/GenBank/DDBJ databases">
        <title>Genome characterization of the sugarcane-associated fungus Trichoderma ghanense CCMA-1212 and their application in lignocelulose bioconversion.</title>
        <authorList>
            <person name="Steindorff A.S."/>
            <person name="Mendes T.D."/>
            <person name="Vilela E.S.D."/>
            <person name="Rodrigues D.S."/>
            <person name="Formighieri E.F."/>
            <person name="Melo I.S."/>
            <person name="Favaro L.C.L."/>
        </authorList>
    </citation>
    <scope>NUCLEOTIDE SEQUENCE [LARGE SCALE GENOMIC DNA]</scope>
    <source>
        <strain evidence="4 5">CCMA-1212</strain>
    </source>
</reference>
<keyword evidence="5" id="KW-1185">Reference proteome</keyword>
<dbReference type="Proteomes" id="UP001642720">
    <property type="component" value="Unassembled WGS sequence"/>
</dbReference>
<gene>
    <name evidence="4" type="ORF">CCMA1212_000635</name>
</gene>
<dbReference type="EMBL" id="PPTA01000001">
    <property type="protein sequence ID" value="TFB07319.1"/>
    <property type="molecule type" value="Genomic_DNA"/>
</dbReference>
<dbReference type="RefSeq" id="XP_073563520.1">
    <property type="nucleotide sequence ID" value="XM_073698096.1"/>
</dbReference>
<dbReference type="Gene3D" id="3.40.50.720">
    <property type="entry name" value="NAD(P)-binding Rossmann-like Domain"/>
    <property type="match status" value="1"/>
</dbReference>
<sequence>MPAVLITGANRGIGFGIAQAVASRIPSCTIILGCRKTQNGHEAIERLRELGVSSPLGAVQIDIEDTNSITAAVETLDKTCGKLDVLINNAASLQLPKTQHLAELKDCSNRTFNSCHVPTFS</sequence>
<comment type="caution">
    <text evidence="4">The sequence shown here is derived from an EMBL/GenBank/DDBJ whole genome shotgun (WGS) entry which is preliminary data.</text>
</comment>
<evidence type="ECO:0000256" key="2">
    <source>
        <dbReference type="ARBA" id="ARBA00022857"/>
    </source>
</evidence>
<dbReference type="PANTHER" id="PTHR43963:SF6">
    <property type="entry name" value="CHAIN DEHYDROGENASE FAMILY PROTEIN, PUTATIVE (AFU_ORTHOLOGUE AFUA_3G15350)-RELATED"/>
    <property type="match status" value="1"/>
</dbReference>